<sequence length="221" mass="25199">MKNKFIKSLMNPLSILANLAKIGIGVISFVFAALLGGAAFFFGVAAVFLGGTVKICGQRHPIFKIGNKTNETIENDDWSNYFRMKNDLLCYIFRIKNDFLCYILKLYSCRYLKKIDVKSDELERLSEYSKFVVSIVNYNENKNFEVLKEYFNKKGIEIIDLKSIESHVISLLSKDPNFCLIEGLQIQLEIENDENNPEGLTTVTFPAPLELADKIRPGDIF</sequence>
<keyword evidence="1" id="KW-1133">Transmembrane helix</keyword>
<protein>
    <submittedName>
        <fullName evidence="2">Uncharacterized protein</fullName>
    </submittedName>
</protein>
<dbReference type="Proteomes" id="UP001337580">
    <property type="component" value="Chromosome"/>
</dbReference>
<evidence type="ECO:0000256" key="1">
    <source>
        <dbReference type="SAM" id="Phobius"/>
    </source>
</evidence>
<accession>A0AA48L0R4</accession>
<keyword evidence="1" id="KW-0812">Transmembrane</keyword>
<reference evidence="2" key="1">
    <citation type="journal article" date="2023" name="ISME J.">
        <title>Emergence of putative energy parasites within Clostridia revealed by genome analysis of a novel endosymbiotic clade.</title>
        <authorList>
            <person name="Takahashi K."/>
            <person name="Kuwahara H."/>
            <person name="Horikawa Y."/>
            <person name="Izawa K."/>
            <person name="Kato D."/>
            <person name="Inagaki T."/>
            <person name="Yuki M."/>
            <person name="Ohkuma M."/>
            <person name="Hongoh Y."/>
        </authorList>
    </citation>
    <scope>NUCLEOTIDE SEQUENCE</scope>
    <source>
        <strain evidence="2">CfP3-15</strain>
    </source>
</reference>
<evidence type="ECO:0000313" key="2">
    <source>
        <dbReference type="EMBL" id="BED91725.1"/>
    </source>
</evidence>
<gene>
    <name evidence="2" type="ORF">CfP315_0241</name>
</gene>
<name>A0AA48L0R4_9FIRM</name>
<dbReference type="EMBL" id="AP027924">
    <property type="protein sequence ID" value="BED91725.1"/>
    <property type="molecule type" value="Genomic_DNA"/>
</dbReference>
<dbReference type="KEGG" id="ips:CfP315_0241"/>
<organism evidence="2">
    <name type="scientific">Candidatus Improbicoccus pseudotrichonymphae</name>
    <dbReference type="NCBI Taxonomy" id="3033792"/>
    <lineage>
        <taxon>Bacteria</taxon>
        <taxon>Bacillati</taxon>
        <taxon>Bacillota</taxon>
        <taxon>Clostridia</taxon>
        <taxon>Candidatus Improbicoccus</taxon>
    </lineage>
</organism>
<feature type="transmembrane region" description="Helical" evidence="1">
    <location>
        <begin position="38"/>
        <end position="57"/>
    </location>
</feature>
<proteinExistence type="predicted"/>
<keyword evidence="1" id="KW-0472">Membrane</keyword>
<dbReference type="AlphaFoldDB" id="A0AA48L0R4"/>